<dbReference type="AlphaFoldDB" id="M4PWJ0"/>
<evidence type="ECO:0000313" key="19">
    <source>
        <dbReference type="EMBL" id="AGH13487.1"/>
    </source>
</evidence>
<dbReference type="Gene3D" id="1.20.120.1630">
    <property type="match status" value="1"/>
</dbReference>
<evidence type="ECO:0000256" key="7">
    <source>
        <dbReference type="ARBA" id="ARBA00022857"/>
    </source>
</evidence>
<evidence type="ECO:0000256" key="13">
    <source>
        <dbReference type="ARBA" id="ARBA00039428"/>
    </source>
</evidence>
<dbReference type="InterPro" id="IPR039357">
    <property type="entry name" value="SRD5A/TECR"/>
</dbReference>
<evidence type="ECO:0000256" key="9">
    <source>
        <dbReference type="ARBA" id="ARBA00023002"/>
    </source>
</evidence>
<evidence type="ECO:0000256" key="8">
    <source>
        <dbReference type="ARBA" id="ARBA00022989"/>
    </source>
</evidence>
<dbReference type="Pfam" id="PF02544">
    <property type="entry name" value="Steroid_dh"/>
    <property type="match status" value="1"/>
</dbReference>
<feature type="transmembrane region" description="Helical" evidence="17">
    <location>
        <begin position="106"/>
        <end position="129"/>
    </location>
</feature>
<evidence type="ECO:0000256" key="15">
    <source>
        <dbReference type="ARBA" id="ARBA00042579"/>
    </source>
</evidence>
<dbReference type="FunFam" id="1.20.120.1630:FF:000014">
    <property type="entry name" value="Steroid 5-alpha reductase, putative"/>
    <property type="match status" value="1"/>
</dbReference>
<organism evidence="19">
    <name type="scientific">uncultured bacterium LAB20</name>
    <dbReference type="NCBI Taxonomy" id="1204709"/>
    <lineage>
        <taxon>Bacteria</taxon>
        <taxon>environmental samples</taxon>
    </lineage>
</organism>
<keyword evidence="6" id="KW-0492">Microsome</keyword>
<dbReference type="PROSITE" id="PS50244">
    <property type="entry name" value="S5A_REDUCTASE"/>
    <property type="match status" value="1"/>
</dbReference>
<evidence type="ECO:0000256" key="4">
    <source>
        <dbReference type="ARBA" id="ARBA00022782"/>
    </source>
</evidence>
<proteinExistence type="predicted"/>
<keyword evidence="8 17" id="KW-1133">Transmembrane helix</keyword>
<reference evidence="19" key="1">
    <citation type="journal article" date="2012" name="Biotechnol. Biofuels">
        <title>Microbial ?-glucosidases from cow rumen metagenome enhance the saccharification of lignocellulose in combination with commercial cellulase cocktail.</title>
        <authorList>
            <person name="Del Pozo M.V."/>
            <person name="Fernandez-Arrojo L."/>
            <person name="Gil-Martinez J."/>
            <person name="Montesinos A."/>
            <person name="Chernikova T.N."/>
            <person name="Nechitaylo T.Y."/>
            <person name="Waliszek A."/>
            <person name="Tortajada M."/>
            <person name="Rojas A."/>
            <person name="Huws S.A."/>
            <person name="Golyshina O.V."/>
            <person name="Newbold C.J."/>
            <person name="Polaina J."/>
            <person name="Ferrer M."/>
            <person name="Golyshin P.N."/>
        </authorList>
    </citation>
    <scope>NUCLEOTIDE SEQUENCE</scope>
</reference>
<keyword evidence="7" id="KW-0521">NADP</keyword>
<feature type="transmembrane region" description="Helical" evidence="17">
    <location>
        <begin position="141"/>
        <end position="161"/>
    </location>
</feature>
<keyword evidence="10" id="KW-0443">Lipid metabolism</keyword>
<evidence type="ECO:0000256" key="3">
    <source>
        <dbReference type="ARBA" id="ARBA00022692"/>
    </source>
</evidence>
<comment type="subcellular location">
    <subcellularLocation>
        <location evidence="1">Endoplasmic reticulum membrane</location>
        <topology evidence="1">Multi-pass membrane protein</topology>
    </subcellularLocation>
    <subcellularLocation>
        <location evidence="2">Microsome membrane</location>
    </subcellularLocation>
</comment>
<dbReference type="EMBL" id="JX163906">
    <property type="protein sequence ID" value="AGH13487.1"/>
    <property type="molecule type" value="Genomic_DNA"/>
</dbReference>
<comment type="catalytic activity">
    <reaction evidence="16">
        <text>androst-4-ene-3,17-dione + NADPH + H(+) = 5alpha-androstan-3,17-dione + NADP(+)</text>
        <dbReference type="Rhea" id="RHEA:50816"/>
        <dbReference type="ChEBI" id="CHEBI:15378"/>
        <dbReference type="ChEBI" id="CHEBI:15994"/>
        <dbReference type="ChEBI" id="CHEBI:16422"/>
        <dbReference type="ChEBI" id="CHEBI:57783"/>
        <dbReference type="ChEBI" id="CHEBI:58349"/>
    </reaction>
    <physiologicalReaction direction="left-to-right" evidence="16">
        <dbReference type="Rhea" id="RHEA:50817"/>
    </physiologicalReaction>
</comment>
<keyword evidence="4" id="KW-0221">Differentiation</keyword>
<sequence>MFTPTFFNLFLVGMAILAVLVFLALFFVDAGYGKFYNPKWGPTVDNHWGWFLMEVPVFLAMLALWWFSDRRSDLVRLVFLLLFELHYFHRSFIFPQQLRGHSRMPWAIVAMGAIFNTLNAFMQGGWIYYFSPADQYPTSWLYSLPFIAGTLLFFTGMYVNVTSDGIIRNLRKPGDTAHYLPQGGMFRYVTSANYLGEWLEWTGFAILTWSWAGAVFSLWTFANLAPRAARTYELYCREFPDELDTKKVKRIIPFIY</sequence>
<accession>M4PWJ0</accession>
<evidence type="ECO:0000256" key="10">
    <source>
        <dbReference type="ARBA" id="ARBA00023098"/>
    </source>
</evidence>
<dbReference type="GO" id="GO:0006694">
    <property type="term" value="P:steroid biosynthetic process"/>
    <property type="evidence" value="ECO:0007669"/>
    <property type="project" value="TreeGrafter"/>
</dbReference>
<dbReference type="InterPro" id="IPR016636">
    <property type="entry name" value="3-oxo-5-alpha-steroid_4-DH"/>
</dbReference>
<dbReference type="GO" id="GO:0030154">
    <property type="term" value="P:cell differentiation"/>
    <property type="evidence" value="ECO:0007669"/>
    <property type="project" value="UniProtKB-KW"/>
</dbReference>
<evidence type="ECO:0000256" key="16">
    <source>
        <dbReference type="ARBA" id="ARBA00049166"/>
    </source>
</evidence>
<feature type="transmembrane region" description="Helical" evidence="17">
    <location>
        <begin position="201"/>
        <end position="222"/>
    </location>
</feature>
<evidence type="ECO:0000256" key="6">
    <source>
        <dbReference type="ARBA" id="ARBA00022848"/>
    </source>
</evidence>
<feature type="transmembrane region" description="Helical" evidence="17">
    <location>
        <begin position="7"/>
        <end position="28"/>
    </location>
</feature>
<feature type="transmembrane region" description="Helical" evidence="17">
    <location>
        <begin position="48"/>
        <end position="67"/>
    </location>
</feature>
<evidence type="ECO:0000259" key="18">
    <source>
        <dbReference type="Pfam" id="PF02544"/>
    </source>
</evidence>
<feature type="transmembrane region" description="Helical" evidence="17">
    <location>
        <begin position="74"/>
        <end position="94"/>
    </location>
</feature>
<dbReference type="PANTHER" id="PTHR10556">
    <property type="entry name" value="3-OXO-5-ALPHA-STEROID 4-DEHYDROGENASE"/>
    <property type="match status" value="1"/>
</dbReference>
<evidence type="ECO:0000256" key="2">
    <source>
        <dbReference type="ARBA" id="ARBA00004524"/>
    </source>
</evidence>
<name>M4PWJ0_9BACT</name>
<evidence type="ECO:0000256" key="1">
    <source>
        <dbReference type="ARBA" id="ARBA00004477"/>
    </source>
</evidence>
<evidence type="ECO:0000256" key="11">
    <source>
        <dbReference type="ARBA" id="ARBA00023136"/>
    </source>
</evidence>
<evidence type="ECO:0000256" key="17">
    <source>
        <dbReference type="SAM" id="Phobius"/>
    </source>
</evidence>
<keyword evidence="11 17" id="KW-0472">Membrane</keyword>
<keyword evidence="3 17" id="KW-0812">Transmembrane</keyword>
<keyword evidence="9" id="KW-0560">Oxidoreductase</keyword>
<dbReference type="GO" id="GO:0003865">
    <property type="term" value="F:3-oxo-5-alpha-steroid 4-dehydrogenase activity"/>
    <property type="evidence" value="ECO:0007669"/>
    <property type="project" value="InterPro"/>
</dbReference>
<evidence type="ECO:0000256" key="12">
    <source>
        <dbReference type="ARBA" id="ARBA00037789"/>
    </source>
</evidence>
<evidence type="ECO:0000256" key="14">
    <source>
        <dbReference type="ARBA" id="ARBA00041664"/>
    </source>
</evidence>
<dbReference type="PANTHER" id="PTHR10556:SF57">
    <property type="entry name" value="3-OXO-5-ALPHA-STEROID 4-DEHYDROGENASE 1"/>
    <property type="match status" value="1"/>
</dbReference>
<keyword evidence="5" id="KW-0256">Endoplasmic reticulum</keyword>
<feature type="domain" description="3-oxo-5-alpha-steroid 4-dehydrogenase C-terminal" evidence="18">
    <location>
        <begin position="103"/>
        <end position="256"/>
    </location>
</feature>
<dbReference type="InterPro" id="IPR001104">
    <property type="entry name" value="3-oxo-5_a-steroid_4-DH_C"/>
</dbReference>
<comment type="function">
    <text evidence="12">Converts testosterone into 5-alpha-dihydrotestosterone and progesterone or corticosterone into their corresponding 5-alpha-3-oxosteroids. It plays a central role in sexual differentiation and androgen physiology.</text>
</comment>
<dbReference type="GO" id="GO:0016020">
    <property type="term" value="C:membrane"/>
    <property type="evidence" value="ECO:0007669"/>
    <property type="project" value="InterPro"/>
</dbReference>
<dbReference type="PIRSF" id="PIRSF015596">
    <property type="entry name" value="5_alpha-SR2"/>
    <property type="match status" value="1"/>
</dbReference>
<protein>
    <recommendedName>
        <fullName evidence="13">3-oxo-5-alpha-steroid 4-dehydrogenase 1</fullName>
    </recommendedName>
    <alternativeName>
        <fullName evidence="14">SR type 1</fullName>
    </alternativeName>
    <alternativeName>
        <fullName evidence="15">Steroid 5-alpha-reductase 1</fullName>
    </alternativeName>
</protein>
<evidence type="ECO:0000256" key="5">
    <source>
        <dbReference type="ARBA" id="ARBA00022824"/>
    </source>
</evidence>